<evidence type="ECO:0000256" key="1">
    <source>
        <dbReference type="SAM" id="Phobius"/>
    </source>
</evidence>
<dbReference type="Proteomes" id="UP000789390">
    <property type="component" value="Unassembled WGS sequence"/>
</dbReference>
<evidence type="ECO:0008006" key="4">
    <source>
        <dbReference type="Google" id="ProtNLM"/>
    </source>
</evidence>
<organism evidence="2 3">
    <name type="scientific">Daphnia galeata</name>
    <dbReference type="NCBI Taxonomy" id="27404"/>
    <lineage>
        <taxon>Eukaryota</taxon>
        <taxon>Metazoa</taxon>
        <taxon>Ecdysozoa</taxon>
        <taxon>Arthropoda</taxon>
        <taxon>Crustacea</taxon>
        <taxon>Branchiopoda</taxon>
        <taxon>Diplostraca</taxon>
        <taxon>Cladocera</taxon>
        <taxon>Anomopoda</taxon>
        <taxon>Daphniidae</taxon>
        <taxon>Daphnia</taxon>
    </lineage>
</organism>
<feature type="transmembrane region" description="Helical" evidence="1">
    <location>
        <begin position="68"/>
        <end position="88"/>
    </location>
</feature>
<dbReference type="AlphaFoldDB" id="A0A8J2RJ99"/>
<dbReference type="InterPro" id="IPR045325">
    <property type="entry name" value="TMEM70/TMEM186/TMEM223"/>
</dbReference>
<comment type="caution">
    <text evidence="2">The sequence shown here is derived from an EMBL/GenBank/DDBJ whole genome shotgun (WGS) entry which is preliminary data.</text>
</comment>
<dbReference type="InterPro" id="IPR026100">
    <property type="entry name" value="Tmem223"/>
</dbReference>
<dbReference type="PANTHER" id="PTHR14549">
    <property type="entry name" value="TRANSMEMBRANE PROTEIN 223"/>
    <property type="match status" value="1"/>
</dbReference>
<protein>
    <recommendedName>
        <fullName evidence="4">Transmembrane protein 223</fullName>
    </recommendedName>
</protein>
<accession>A0A8J2RJ99</accession>
<dbReference type="GO" id="GO:0005739">
    <property type="term" value="C:mitochondrion"/>
    <property type="evidence" value="ECO:0007669"/>
    <property type="project" value="TreeGrafter"/>
</dbReference>
<proteinExistence type="predicted"/>
<evidence type="ECO:0000313" key="3">
    <source>
        <dbReference type="Proteomes" id="UP000789390"/>
    </source>
</evidence>
<dbReference type="EMBL" id="CAKKLH010000201">
    <property type="protein sequence ID" value="CAH0105812.1"/>
    <property type="molecule type" value="Genomic_DNA"/>
</dbReference>
<dbReference type="PANTHER" id="PTHR14549:SF2">
    <property type="entry name" value="TRANSMEMBRANE PROTEIN 223"/>
    <property type="match status" value="1"/>
</dbReference>
<dbReference type="Pfam" id="PF06979">
    <property type="entry name" value="TMEM70"/>
    <property type="match status" value="1"/>
</dbReference>
<evidence type="ECO:0000313" key="2">
    <source>
        <dbReference type="EMBL" id="CAH0105812.1"/>
    </source>
</evidence>
<dbReference type="GO" id="GO:0007399">
    <property type="term" value="P:nervous system development"/>
    <property type="evidence" value="ECO:0007669"/>
    <property type="project" value="TreeGrafter"/>
</dbReference>
<keyword evidence="1" id="KW-0812">Transmembrane</keyword>
<gene>
    <name evidence="2" type="ORF">DGAL_LOCUS8883</name>
</gene>
<name>A0A8J2RJ99_9CRUS</name>
<keyword evidence="1" id="KW-1133">Transmembrane helix</keyword>
<reference evidence="2" key="1">
    <citation type="submission" date="2021-11" db="EMBL/GenBank/DDBJ databases">
        <authorList>
            <person name="Schell T."/>
        </authorList>
    </citation>
    <scope>NUCLEOTIDE SEQUENCE</scope>
    <source>
        <strain evidence="2">M5</strain>
    </source>
</reference>
<keyword evidence="1" id="KW-0472">Membrane</keyword>
<sequence>MSQLIKISSIFRQWPSMLTRAERCKDNSALKNLINKSRFSSKQVWEIDTNVTRDVVLYAHHNPQFHKLLNIFALTQVGFWLYLAEFSVSTLKDVPVSKQDESFNSNLPWYRSINLGENKYRRGITTMCVALGILILGGSWMFSLKSVKNIVLRKGGNHVSIITYAPFNKVRYVETPLKNVSAAQSRSRATVSLPLKVKGSTGYFVIDMKGEFKNIPLFDATVGLKRILSK</sequence>
<dbReference type="OrthoDB" id="5950063at2759"/>
<keyword evidence="3" id="KW-1185">Reference proteome</keyword>
<feature type="transmembrane region" description="Helical" evidence="1">
    <location>
        <begin position="124"/>
        <end position="144"/>
    </location>
</feature>